<dbReference type="AlphaFoldDB" id="A0A949JES2"/>
<accession>A0A949JES2</accession>
<sequence>MFGGTLARIAWTLVPVLTLGFLAPLPFVVAAVKRVVAWWLALTYIVNTIVVMAVVMLTPDGTSLPGLLVIVLMITAATHTALLDNANVTIGK</sequence>
<reference evidence="2" key="1">
    <citation type="submission" date="2021-06" db="EMBL/GenBank/DDBJ databases">
        <title>Sequencing of actinobacteria type strains.</title>
        <authorList>
            <person name="Nguyen G.-S."/>
            <person name="Wentzel A."/>
        </authorList>
    </citation>
    <scope>NUCLEOTIDE SEQUENCE</scope>
    <source>
        <strain evidence="2">P38-E01</strain>
    </source>
</reference>
<organism evidence="2 3">
    <name type="scientific">Streptomyces tardus</name>
    <dbReference type="NCBI Taxonomy" id="2780544"/>
    <lineage>
        <taxon>Bacteria</taxon>
        <taxon>Bacillati</taxon>
        <taxon>Actinomycetota</taxon>
        <taxon>Actinomycetes</taxon>
        <taxon>Kitasatosporales</taxon>
        <taxon>Streptomycetaceae</taxon>
        <taxon>Streptomyces</taxon>
    </lineage>
</organism>
<evidence type="ECO:0000256" key="1">
    <source>
        <dbReference type="SAM" id="Phobius"/>
    </source>
</evidence>
<evidence type="ECO:0000313" key="3">
    <source>
        <dbReference type="Proteomes" id="UP000694501"/>
    </source>
</evidence>
<keyword evidence="1" id="KW-0812">Transmembrane</keyword>
<feature type="transmembrane region" description="Helical" evidence="1">
    <location>
        <begin position="64"/>
        <end position="83"/>
    </location>
</feature>
<gene>
    <name evidence="2" type="ORF">JGS22_014280</name>
</gene>
<comment type="caution">
    <text evidence="2">The sequence shown here is derived from an EMBL/GenBank/DDBJ whole genome shotgun (WGS) entry which is preliminary data.</text>
</comment>
<evidence type="ECO:0000313" key="2">
    <source>
        <dbReference type="EMBL" id="MBU7598748.1"/>
    </source>
</evidence>
<proteinExistence type="predicted"/>
<protein>
    <submittedName>
        <fullName evidence="2">Uncharacterized protein</fullName>
    </submittedName>
</protein>
<feature type="transmembrane region" description="Helical" evidence="1">
    <location>
        <begin position="36"/>
        <end position="58"/>
    </location>
</feature>
<keyword evidence="1" id="KW-1133">Transmembrane helix</keyword>
<keyword evidence="3" id="KW-1185">Reference proteome</keyword>
<name>A0A949JES2_9ACTN</name>
<feature type="transmembrane region" description="Helical" evidence="1">
    <location>
        <begin position="6"/>
        <end position="29"/>
    </location>
</feature>
<keyword evidence="1" id="KW-0472">Membrane</keyword>
<dbReference type="Proteomes" id="UP000694501">
    <property type="component" value="Unassembled WGS sequence"/>
</dbReference>
<dbReference type="EMBL" id="JAELVF020000001">
    <property type="protein sequence ID" value="MBU7598748.1"/>
    <property type="molecule type" value="Genomic_DNA"/>
</dbReference>